<dbReference type="GeneID" id="63681005"/>
<feature type="region of interest" description="Disordered" evidence="1">
    <location>
        <begin position="131"/>
        <end position="168"/>
    </location>
</feature>
<evidence type="ECO:0000256" key="1">
    <source>
        <dbReference type="SAM" id="MobiDB-lite"/>
    </source>
</evidence>
<keyword evidence="3" id="KW-1185">Reference proteome</keyword>
<dbReference type="Gene3D" id="3.40.50.300">
    <property type="entry name" value="P-loop containing nucleotide triphosphate hydrolases"/>
    <property type="match status" value="1"/>
</dbReference>
<dbReference type="RefSeq" id="XP_040616733.1">
    <property type="nucleotide sequence ID" value="XM_040766084.1"/>
</dbReference>
<comment type="caution">
    <text evidence="2">The sequence shown here is derived from an EMBL/GenBank/DDBJ whole genome shotgun (WGS) entry which is preliminary data.</text>
</comment>
<dbReference type="EMBL" id="AWTV01000009">
    <property type="protein sequence ID" value="KIH88723.1"/>
    <property type="molecule type" value="Genomic_DNA"/>
</dbReference>
<accession>A0A0C2FC84</accession>
<dbReference type="OrthoDB" id="8954335at2759"/>
<sequence length="215" mass="24320">MPVTGVLLKLDCRAERVTNDNLKIFNWLKCFCGPLFYKNITIVFSQWDRVPEREDHVAERSREAKNTILRRYSDAPNGQLQVGMDMVDNHDNWRLTEVAKALFASNPSHTRLVIDQDRGLVVSIDGQPQRLSLTHTSSSGSQTVDPQPVGPPPAPASESSRQPMSWAESMRKWPEVAKAVADFFKEARSTDGAPFRWRIADAWGKLRAWWRGGSS</sequence>
<protein>
    <submittedName>
        <fullName evidence="2">Uncharacterized protein</fullName>
    </submittedName>
</protein>
<evidence type="ECO:0000313" key="3">
    <source>
        <dbReference type="Proteomes" id="UP000031575"/>
    </source>
</evidence>
<organism evidence="2 3">
    <name type="scientific">Sporothrix brasiliensis 5110</name>
    <dbReference type="NCBI Taxonomy" id="1398154"/>
    <lineage>
        <taxon>Eukaryota</taxon>
        <taxon>Fungi</taxon>
        <taxon>Dikarya</taxon>
        <taxon>Ascomycota</taxon>
        <taxon>Pezizomycotina</taxon>
        <taxon>Sordariomycetes</taxon>
        <taxon>Sordariomycetidae</taxon>
        <taxon>Ophiostomatales</taxon>
        <taxon>Ophiostomataceae</taxon>
        <taxon>Sporothrix</taxon>
    </lineage>
</organism>
<evidence type="ECO:0000313" key="2">
    <source>
        <dbReference type="EMBL" id="KIH88723.1"/>
    </source>
</evidence>
<dbReference type="AlphaFoldDB" id="A0A0C2FC84"/>
<dbReference type="InterPro" id="IPR027417">
    <property type="entry name" value="P-loop_NTPase"/>
</dbReference>
<dbReference type="HOGENOM" id="CLU_1284011_0_0_1"/>
<proteinExistence type="predicted"/>
<feature type="compositionally biased region" description="Polar residues" evidence="1">
    <location>
        <begin position="131"/>
        <end position="145"/>
    </location>
</feature>
<name>A0A0C2FC84_9PEZI</name>
<reference evidence="2 3" key="1">
    <citation type="journal article" date="2014" name="BMC Genomics">
        <title>Comparative genomics of the major fungal agents of human and animal Sporotrichosis: Sporothrix schenckii and Sporothrix brasiliensis.</title>
        <authorList>
            <person name="Teixeira M.M."/>
            <person name="de Almeida L.G."/>
            <person name="Kubitschek-Barreira P."/>
            <person name="Alves F.L."/>
            <person name="Kioshima E.S."/>
            <person name="Abadio A.K."/>
            <person name="Fernandes L."/>
            <person name="Derengowski L.S."/>
            <person name="Ferreira K.S."/>
            <person name="Souza R.C."/>
            <person name="Ruiz J.C."/>
            <person name="de Andrade N.C."/>
            <person name="Paes H.C."/>
            <person name="Nicola A.M."/>
            <person name="Albuquerque P."/>
            <person name="Gerber A.L."/>
            <person name="Martins V.P."/>
            <person name="Peconick L.D."/>
            <person name="Neto A.V."/>
            <person name="Chaucanez C.B."/>
            <person name="Silva P.A."/>
            <person name="Cunha O.L."/>
            <person name="de Oliveira F.F."/>
            <person name="dos Santos T.C."/>
            <person name="Barros A.L."/>
            <person name="Soares M.A."/>
            <person name="de Oliveira L.M."/>
            <person name="Marini M.M."/>
            <person name="Villalobos-Duno H."/>
            <person name="Cunha M.M."/>
            <person name="de Hoog S."/>
            <person name="da Silveira J.F."/>
            <person name="Henrissat B."/>
            <person name="Nino-Vega G.A."/>
            <person name="Cisalpino P.S."/>
            <person name="Mora-Montes H.M."/>
            <person name="Almeida S.R."/>
            <person name="Stajich J.E."/>
            <person name="Lopes-Bezerra L.M."/>
            <person name="Vasconcelos A.T."/>
            <person name="Felipe M.S."/>
        </authorList>
    </citation>
    <scope>NUCLEOTIDE SEQUENCE [LARGE SCALE GENOMIC DNA]</scope>
    <source>
        <strain evidence="2 3">5110</strain>
    </source>
</reference>
<gene>
    <name evidence="2" type="ORF">SPBR_07830</name>
</gene>
<dbReference type="Proteomes" id="UP000031575">
    <property type="component" value="Unassembled WGS sequence"/>
</dbReference>
<dbReference type="VEuPathDB" id="FungiDB:SPBR_07830"/>